<dbReference type="InterPro" id="IPR016163">
    <property type="entry name" value="Ald_DH_C"/>
</dbReference>
<keyword evidence="2 4" id="KW-0560">Oxidoreductase</keyword>
<dbReference type="AlphaFoldDB" id="A0A4R9GU11"/>
<keyword evidence="7" id="KW-1185">Reference proteome</keyword>
<dbReference type="PANTHER" id="PTHR43353:SF5">
    <property type="entry name" value="SUCCINATE-SEMIALDEHYDE DEHYDROGENASE, MITOCHONDRIAL"/>
    <property type="match status" value="1"/>
</dbReference>
<dbReference type="InterPro" id="IPR016162">
    <property type="entry name" value="Ald_DH_N"/>
</dbReference>
<dbReference type="CDD" id="cd07103">
    <property type="entry name" value="ALDH_F5_SSADH_GabD"/>
    <property type="match status" value="1"/>
</dbReference>
<dbReference type="Pfam" id="PF00171">
    <property type="entry name" value="Aldedh"/>
    <property type="match status" value="1"/>
</dbReference>
<sequence length="491" mass="53599">MNDPSLACTSLFRTSSFYAGHWQSSEKRIRVIDPASGEEIGTVPNLSGEETRKAIEFADAEQRRWAKTTGKYRAKLLRNWADLMLLHKEDLAKIMTWEQGKPLSESMGEIEYAASFLEWFGEEAKRTYGDVIPSHRQELRLLALREPVGVSAILTPWNFPSAMITRKAGPALAAGCVVIAKPSELTPFSALALAVLAQEAGFPSGAFQVLTGEPEPIANEFLESSLVRKISFTGSTRVGKILLEKAAKSVKRISLELGGNAPFVVFSDADLKEAVKGAMLSKFRNTGQTCVCANRFLVEQSVLPEFSARLVEAVSKLKVGNGFDEGVQQGPLINSLGFAKLRRHIEDARSRGGKILTGGKPHSLGGNFHEPTVITGVSEDSLCFQEETFGPLAPILGFKTEEDAVRIVNSGKTGLASYFYTTDPARIWRFSESIEAGMVSINEGLLSTEQVPFGGVKESGIGREGSRYGIEEYQELKYLCWGGQDPLADSF</sequence>
<dbReference type="InterPro" id="IPR010102">
    <property type="entry name" value="Succ_semiAld_DH"/>
</dbReference>
<dbReference type="PROSITE" id="PS00070">
    <property type="entry name" value="ALDEHYDE_DEHYDR_CYS"/>
    <property type="match status" value="1"/>
</dbReference>
<dbReference type="Gene3D" id="3.40.605.10">
    <property type="entry name" value="Aldehyde Dehydrogenase, Chain A, domain 1"/>
    <property type="match status" value="1"/>
</dbReference>
<evidence type="ECO:0000313" key="7">
    <source>
        <dbReference type="Proteomes" id="UP000297855"/>
    </source>
</evidence>
<dbReference type="PROSITE" id="PS00687">
    <property type="entry name" value="ALDEHYDE_DEHYDR_GLU"/>
    <property type="match status" value="1"/>
</dbReference>
<feature type="domain" description="Aldehyde dehydrogenase" evidence="5">
    <location>
        <begin position="23"/>
        <end position="478"/>
    </location>
</feature>
<dbReference type="EMBL" id="RQEV01000003">
    <property type="protein sequence ID" value="TGK21057.1"/>
    <property type="molecule type" value="Genomic_DNA"/>
</dbReference>
<dbReference type="PANTHER" id="PTHR43353">
    <property type="entry name" value="SUCCINATE-SEMIALDEHYDE DEHYDROGENASE, MITOCHONDRIAL"/>
    <property type="match status" value="1"/>
</dbReference>
<evidence type="ECO:0000256" key="1">
    <source>
        <dbReference type="ARBA" id="ARBA00009986"/>
    </source>
</evidence>
<dbReference type="SUPFAM" id="SSF53720">
    <property type="entry name" value="ALDH-like"/>
    <property type="match status" value="1"/>
</dbReference>
<organism evidence="6 7">
    <name type="scientific">Leptospira fluminis</name>
    <dbReference type="NCBI Taxonomy" id="2484979"/>
    <lineage>
        <taxon>Bacteria</taxon>
        <taxon>Pseudomonadati</taxon>
        <taxon>Spirochaetota</taxon>
        <taxon>Spirochaetia</taxon>
        <taxon>Leptospirales</taxon>
        <taxon>Leptospiraceae</taxon>
        <taxon>Leptospira</taxon>
    </lineage>
</organism>
<dbReference type="InterPro" id="IPR016160">
    <property type="entry name" value="Ald_DH_CS_CYS"/>
</dbReference>
<proteinExistence type="inferred from homology"/>
<dbReference type="InterPro" id="IPR015590">
    <property type="entry name" value="Aldehyde_DH_dom"/>
</dbReference>
<dbReference type="FunFam" id="3.40.309.10:FF:000004">
    <property type="entry name" value="Succinate-semialdehyde dehydrogenase I"/>
    <property type="match status" value="1"/>
</dbReference>
<dbReference type="NCBIfam" id="TIGR01780">
    <property type="entry name" value="SSADH"/>
    <property type="match status" value="1"/>
</dbReference>
<dbReference type="FunFam" id="3.40.605.10:FF:000005">
    <property type="entry name" value="Succinate-semialdehyde dehydrogenase I"/>
    <property type="match status" value="1"/>
</dbReference>
<evidence type="ECO:0000313" key="6">
    <source>
        <dbReference type="EMBL" id="TGK21057.1"/>
    </source>
</evidence>
<dbReference type="RefSeq" id="WP_135812349.1">
    <property type="nucleotide sequence ID" value="NZ_RQEV01000003.1"/>
</dbReference>
<protein>
    <submittedName>
        <fullName evidence="6">NAD-dependent succinate-semialdehyde dehydrogenase</fullName>
    </submittedName>
</protein>
<dbReference type="Proteomes" id="UP000297855">
    <property type="component" value="Unassembled WGS sequence"/>
</dbReference>
<dbReference type="InterPro" id="IPR029510">
    <property type="entry name" value="Ald_DH_CS_GLU"/>
</dbReference>
<dbReference type="OrthoDB" id="9762913at2"/>
<evidence type="ECO:0000259" key="5">
    <source>
        <dbReference type="Pfam" id="PF00171"/>
    </source>
</evidence>
<dbReference type="GO" id="GO:0009450">
    <property type="term" value="P:gamma-aminobutyric acid catabolic process"/>
    <property type="evidence" value="ECO:0007669"/>
    <property type="project" value="InterPro"/>
</dbReference>
<name>A0A4R9GU11_9LEPT</name>
<evidence type="ECO:0000256" key="2">
    <source>
        <dbReference type="ARBA" id="ARBA00023002"/>
    </source>
</evidence>
<comment type="caution">
    <text evidence="6">The sequence shown here is derived from an EMBL/GenBank/DDBJ whole genome shotgun (WGS) entry which is preliminary data.</text>
</comment>
<dbReference type="GO" id="GO:0004777">
    <property type="term" value="F:succinate-semialdehyde dehydrogenase (NAD+) activity"/>
    <property type="evidence" value="ECO:0007669"/>
    <property type="project" value="TreeGrafter"/>
</dbReference>
<accession>A0A4R9GU11</accession>
<comment type="similarity">
    <text evidence="1 4">Belongs to the aldehyde dehydrogenase family.</text>
</comment>
<dbReference type="InterPro" id="IPR016161">
    <property type="entry name" value="Ald_DH/histidinol_DH"/>
</dbReference>
<gene>
    <name evidence="6" type="ORF">EHO61_04155</name>
</gene>
<dbReference type="Gene3D" id="3.40.309.10">
    <property type="entry name" value="Aldehyde Dehydrogenase, Chain A, domain 2"/>
    <property type="match status" value="1"/>
</dbReference>
<reference evidence="6" key="1">
    <citation type="journal article" date="2019" name="PLoS Negl. Trop. Dis.">
        <title>Revisiting the worldwide diversity of Leptospira species in the environment.</title>
        <authorList>
            <person name="Vincent A.T."/>
            <person name="Schiettekatte O."/>
            <person name="Bourhy P."/>
            <person name="Veyrier F.J."/>
            <person name="Picardeau M."/>
        </authorList>
    </citation>
    <scope>NUCLEOTIDE SEQUENCE [LARGE SCALE GENOMIC DNA]</scope>
    <source>
        <strain evidence="6">SCS5</strain>
    </source>
</reference>
<evidence type="ECO:0000256" key="3">
    <source>
        <dbReference type="PROSITE-ProRule" id="PRU10007"/>
    </source>
</evidence>
<feature type="active site" evidence="3">
    <location>
        <position position="256"/>
    </location>
</feature>
<evidence type="ECO:0000256" key="4">
    <source>
        <dbReference type="RuleBase" id="RU003345"/>
    </source>
</evidence>
<dbReference type="InterPro" id="IPR050740">
    <property type="entry name" value="Aldehyde_DH_Superfamily"/>
</dbReference>